<name>A0ABQ8SSI3_PERAM</name>
<evidence type="ECO:0000256" key="1">
    <source>
        <dbReference type="SAM" id="MobiDB-lite"/>
    </source>
</evidence>
<dbReference type="EMBL" id="JAJSOF020000023">
    <property type="protein sequence ID" value="KAJ4436395.1"/>
    <property type="molecule type" value="Genomic_DNA"/>
</dbReference>
<dbReference type="Proteomes" id="UP001148838">
    <property type="component" value="Unassembled WGS sequence"/>
</dbReference>
<accession>A0ABQ8SSI3</accession>
<organism evidence="2 3">
    <name type="scientific">Periplaneta americana</name>
    <name type="common">American cockroach</name>
    <name type="synonym">Blatta americana</name>
    <dbReference type="NCBI Taxonomy" id="6978"/>
    <lineage>
        <taxon>Eukaryota</taxon>
        <taxon>Metazoa</taxon>
        <taxon>Ecdysozoa</taxon>
        <taxon>Arthropoda</taxon>
        <taxon>Hexapoda</taxon>
        <taxon>Insecta</taxon>
        <taxon>Pterygota</taxon>
        <taxon>Neoptera</taxon>
        <taxon>Polyneoptera</taxon>
        <taxon>Dictyoptera</taxon>
        <taxon>Blattodea</taxon>
        <taxon>Blattoidea</taxon>
        <taxon>Blattidae</taxon>
        <taxon>Blattinae</taxon>
        <taxon>Periplaneta</taxon>
    </lineage>
</organism>
<keyword evidence="3" id="KW-1185">Reference proteome</keyword>
<sequence length="110" mass="12586">MDLREVGYDDRDWTNLARDRSRWRAYVRSPVYPFPFTTFVGQVRDPPANYLYSSKLTRGLCELLLQSSEFELDAMTRLSPRPLARGVHAGLPADRSDSFTVNSEPVSKTT</sequence>
<feature type="compositionally biased region" description="Polar residues" evidence="1">
    <location>
        <begin position="98"/>
        <end position="110"/>
    </location>
</feature>
<gene>
    <name evidence="2" type="ORF">ANN_19027</name>
</gene>
<evidence type="ECO:0000313" key="3">
    <source>
        <dbReference type="Proteomes" id="UP001148838"/>
    </source>
</evidence>
<feature type="region of interest" description="Disordered" evidence="1">
    <location>
        <begin position="86"/>
        <end position="110"/>
    </location>
</feature>
<comment type="caution">
    <text evidence="2">The sequence shown here is derived from an EMBL/GenBank/DDBJ whole genome shotgun (WGS) entry which is preliminary data.</text>
</comment>
<reference evidence="2 3" key="1">
    <citation type="journal article" date="2022" name="Allergy">
        <title>Genome assembly and annotation of Periplaneta americana reveal a comprehensive cockroach allergen profile.</title>
        <authorList>
            <person name="Wang L."/>
            <person name="Xiong Q."/>
            <person name="Saelim N."/>
            <person name="Wang L."/>
            <person name="Nong W."/>
            <person name="Wan A.T."/>
            <person name="Shi M."/>
            <person name="Liu X."/>
            <person name="Cao Q."/>
            <person name="Hui J.H.L."/>
            <person name="Sookrung N."/>
            <person name="Leung T.F."/>
            <person name="Tungtrongchitr A."/>
            <person name="Tsui S.K.W."/>
        </authorList>
    </citation>
    <scope>NUCLEOTIDE SEQUENCE [LARGE SCALE GENOMIC DNA]</scope>
    <source>
        <strain evidence="2">PWHHKU_190912</strain>
    </source>
</reference>
<evidence type="ECO:0000313" key="2">
    <source>
        <dbReference type="EMBL" id="KAJ4436395.1"/>
    </source>
</evidence>
<proteinExistence type="predicted"/>
<protein>
    <submittedName>
        <fullName evidence="2">Uncharacterized protein</fullName>
    </submittedName>
</protein>